<proteinExistence type="predicted"/>
<feature type="transmembrane region" description="Helical" evidence="1">
    <location>
        <begin position="342"/>
        <end position="362"/>
    </location>
</feature>
<accession>L9Y8F7</accession>
<organism evidence="2 3">
    <name type="scientific">Natrinema versiforme JCM 10478</name>
    <dbReference type="NCBI Taxonomy" id="1227496"/>
    <lineage>
        <taxon>Archaea</taxon>
        <taxon>Methanobacteriati</taxon>
        <taxon>Methanobacteriota</taxon>
        <taxon>Stenosarchaea group</taxon>
        <taxon>Halobacteria</taxon>
        <taxon>Halobacteriales</taxon>
        <taxon>Natrialbaceae</taxon>
        <taxon>Natrinema</taxon>
    </lineage>
</organism>
<dbReference type="PATRIC" id="fig|1227496.3.peg.543"/>
<dbReference type="EMBL" id="AOID01000010">
    <property type="protein sequence ID" value="ELY70344.1"/>
    <property type="molecule type" value="Genomic_DNA"/>
</dbReference>
<keyword evidence="3" id="KW-1185">Reference proteome</keyword>
<feature type="transmembrane region" description="Helical" evidence="1">
    <location>
        <begin position="397"/>
        <end position="420"/>
    </location>
</feature>
<name>L9Y8F7_9EURY</name>
<comment type="caution">
    <text evidence="2">The sequence shown here is derived from an EMBL/GenBank/DDBJ whole genome shotgun (WGS) entry which is preliminary data.</text>
</comment>
<feature type="transmembrane region" description="Helical" evidence="1">
    <location>
        <begin position="318"/>
        <end position="336"/>
    </location>
</feature>
<feature type="transmembrane region" description="Helical" evidence="1">
    <location>
        <begin position="369"/>
        <end position="391"/>
    </location>
</feature>
<dbReference type="RefSeq" id="WP_006429577.1">
    <property type="nucleotide sequence ID" value="NZ_AOID01000010.1"/>
</dbReference>
<dbReference type="Proteomes" id="UP000011632">
    <property type="component" value="Unassembled WGS sequence"/>
</dbReference>
<evidence type="ECO:0000313" key="2">
    <source>
        <dbReference type="EMBL" id="ELY70344.1"/>
    </source>
</evidence>
<gene>
    <name evidence="2" type="ORF">C489_02671</name>
</gene>
<evidence type="ECO:0000256" key="1">
    <source>
        <dbReference type="SAM" id="Phobius"/>
    </source>
</evidence>
<dbReference type="STRING" id="1227496.C489_02671"/>
<keyword evidence="1" id="KW-0472">Membrane</keyword>
<feature type="transmembrane region" description="Helical" evidence="1">
    <location>
        <begin position="229"/>
        <end position="246"/>
    </location>
</feature>
<evidence type="ECO:0000313" key="3">
    <source>
        <dbReference type="Proteomes" id="UP000011632"/>
    </source>
</evidence>
<keyword evidence="1" id="KW-0812">Transmembrane</keyword>
<dbReference type="OrthoDB" id="242474at2157"/>
<feature type="transmembrane region" description="Helical" evidence="1">
    <location>
        <begin position="258"/>
        <end position="280"/>
    </location>
</feature>
<feature type="transmembrane region" description="Helical" evidence="1">
    <location>
        <begin position="286"/>
        <end position="306"/>
    </location>
</feature>
<dbReference type="AlphaFoldDB" id="L9Y8F7"/>
<keyword evidence="1" id="KW-1133">Transmembrane helix</keyword>
<sequence length="429" mass="43289">MRPARLVLLALCCSLVAIGGLATVAGAPPPTQLCGVCGPHVANDAEIDGATELGTLDIYIDETGDSRWLARVPVNSSAAERYRTNDTALEAVVDDAWVRSHAAAGDVRAVDSSLEGETVVVNYTVNDVASRGVGDAWLVDYFAAGTSNTRYGLAADRVTIHAPEGTEITNRVPVAAVDGNAATWTADTGFDRQTYVTYGDGGVRGTVTGYATLGFETGPTAIDHGVSGGLLPGLLLGLVAVAIGRIDKGIDAVDAATLERLIVAVGVVGAGGFLVVGVAATSAGPAPGALALAALGVGYALLGSTARRFGAGLETRGLVGLSILATVVAAGVTLLFTGPPVYAFPLCFGAATALCLPIGYAAERGRFPIALVAVVVFAPIVAIASIAPVSVFGYGSAVYGLLLLPWVGSVAAFGYPLALLGRRLALGIN</sequence>
<protein>
    <submittedName>
        <fullName evidence="2">Uncharacterized protein</fullName>
    </submittedName>
</protein>
<reference evidence="2 3" key="1">
    <citation type="journal article" date="2014" name="PLoS Genet.">
        <title>Phylogenetically driven sequencing of extremely halophilic archaea reveals strategies for static and dynamic osmo-response.</title>
        <authorList>
            <person name="Becker E.A."/>
            <person name="Seitzer P.M."/>
            <person name="Tritt A."/>
            <person name="Larsen D."/>
            <person name="Krusor M."/>
            <person name="Yao A.I."/>
            <person name="Wu D."/>
            <person name="Madern D."/>
            <person name="Eisen J.A."/>
            <person name="Darling A.E."/>
            <person name="Facciotti M.T."/>
        </authorList>
    </citation>
    <scope>NUCLEOTIDE SEQUENCE [LARGE SCALE GENOMIC DNA]</scope>
    <source>
        <strain evidence="2 3">JCM 10478</strain>
    </source>
</reference>